<dbReference type="Proteomes" id="UP000006431">
    <property type="component" value="Unassembled WGS sequence"/>
</dbReference>
<sequence length="481" mass="54084">MSFLYPEYFWLFLFLVAGFIKKDFRALRIVGLGYIVTFVFIVLALTRPVVEQEPIKSEQVLSDVVIAVDLSYSMQAMDVPPSRLKKAKEILKSLIKSEQKSRFGILGFTTNAIILSPMTEDSELLEHLFSSLDDKLIITKGSSIMPALELARKMSQSKNLSMVILSDGADEISYEDEAKFAKKNYLVVNVLMLATKTGGTLMLENGELLKDETNDIVVSRENSSIQEISDATGGVYTKSFDDLVDALQNQKSDDKKSETTIIRNLELFYYLILLAIISFLVSITTLKRHVVALLLMFGISLEASLLEYFEDKNNLEFKKASSYYKSGEYEKALNSYERVKSANAEFKSVVFYNMGNSLVRLKEFKKAREAYLKSLTLSYSKEADENLYYIKEVSEQMQMSTGQQKSDKKSSMAKKENSNKKKKEGGSSNMKVSASASSGAEDSGKKTSSESKVDLNSGKAKLSSKQYELINRRGVNEKQPW</sequence>
<feature type="compositionally biased region" description="Basic and acidic residues" evidence="6">
    <location>
        <begin position="470"/>
        <end position="481"/>
    </location>
</feature>
<accession>B6BN55</accession>
<dbReference type="SUPFAM" id="SSF53300">
    <property type="entry name" value="vWA-like"/>
    <property type="match status" value="1"/>
</dbReference>
<dbReference type="PROSITE" id="PS50005">
    <property type="entry name" value="TPR"/>
    <property type="match status" value="1"/>
</dbReference>
<dbReference type="PANTHER" id="PTHR22550:SF5">
    <property type="entry name" value="LEUCINE ZIPPER PROTEIN 4"/>
    <property type="match status" value="1"/>
</dbReference>
<dbReference type="EMBL" id="AFRZ01000001">
    <property type="protein sequence ID" value="EHP30668.1"/>
    <property type="molecule type" value="Genomic_DNA"/>
</dbReference>
<keyword evidence="10" id="KW-1185">Reference proteome</keyword>
<dbReference type="Pfam" id="PF13181">
    <property type="entry name" value="TPR_8"/>
    <property type="match status" value="2"/>
</dbReference>
<evidence type="ECO:0000256" key="7">
    <source>
        <dbReference type="SAM" id="Phobius"/>
    </source>
</evidence>
<dbReference type="InterPro" id="IPR036465">
    <property type="entry name" value="vWFA_dom_sf"/>
</dbReference>
<keyword evidence="1" id="KW-1003">Cell membrane</keyword>
<dbReference type="InterPro" id="IPR002035">
    <property type="entry name" value="VWF_A"/>
</dbReference>
<evidence type="ECO:0000313" key="9">
    <source>
        <dbReference type="EMBL" id="EHP30668.1"/>
    </source>
</evidence>
<keyword evidence="4 7" id="KW-0472">Membrane</keyword>
<dbReference type="STRING" id="929558.SMGD1_2145"/>
<evidence type="ECO:0000256" key="1">
    <source>
        <dbReference type="ARBA" id="ARBA00022475"/>
    </source>
</evidence>
<name>B6BN55_SULGG</name>
<dbReference type="SMART" id="SM00028">
    <property type="entry name" value="TPR"/>
    <property type="match status" value="2"/>
</dbReference>
<dbReference type="Gene3D" id="1.25.40.10">
    <property type="entry name" value="Tetratricopeptide repeat domain"/>
    <property type="match status" value="1"/>
</dbReference>
<dbReference type="InterPro" id="IPR050768">
    <property type="entry name" value="UPF0353/GerABKA_families"/>
</dbReference>
<dbReference type="PROSITE" id="PS50234">
    <property type="entry name" value="VWFA"/>
    <property type="match status" value="1"/>
</dbReference>
<dbReference type="Pfam" id="PF13519">
    <property type="entry name" value="VWA_2"/>
    <property type="match status" value="1"/>
</dbReference>
<feature type="compositionally biased region" description="Low complexity" evidence="6">
    <location>
        <begin position="426"/>
        <end position="440"/>
    </location>
</feature>
<comment type="caution">
    <text evidence="9">The sequence shown here is derived from an EMBL/GenBank/DDBJ whole genome shotgun (WGS) entry which is preliminary data.</text>
</comment>
<keyword evidence="5" id="KW-0802">TPR repeat</keyword>
<dbReference type="Gene3D" id="3.40.50.410">
    <property type="entry name" value="von Willebrand factor, type A domain"/>
    <property type="match status" value="1"/>
</dbReference>
<keyword evidence="3 7" id="KW-1133">Transmembrane helix</keyword>
<dbReference type="InterPro" id="IPR011990">
    <property type="entry name" value="TPR-like_helical_dom_sf"/>
</dbReference>
<protein>
    <submittedName>
        <fullName evidence="9">Protein containing Tetratricopeptide repeat (TPR) &amp; von Willebrand factor, type A domain</fullName>
    </submittedName>
</protein>
<feature type="repeat" description="TPR" evidence="5">
    <location>
        <begin position="348"/>
        <end position="381"/>
    </location>
</feature>
<dbReference type="AlphaFoldDB" id="B6BN55"/>
<dbReference type="InterPro" id="IPR019734">
    <property type="entry name" value="TPR_rpt"/>
</dbReference>
<evidence type="ECO:0000256" key="3">
    <source>
        <dbReference type="ARBA" id="ARBA00022989"/>
    </source>
</evidence>
<dbReference type="PATRIC" id="fig|929558.5.peg.2136"/>
<proteinExistence type="predicted"/>
<accession>H1FXP8</accession>
<reference evidence="9 10" key="1">
    <citation type="journal article" date="2012" name="Proc. Natl. Acad. Sci. U.S.A.">
        <title>Genome and physiology of a model Epsilonproteobacterium responsible for sulfide detoxification in marine oxygen depletion zones.</title>
        <authorList>
            <person name="Grote J."/>
            <person name="Schott T."/>
            <person name="Bruckner C.G."/>
            <person name="Glockner F.O."/>
            <person name="Jost G."/>
            <person name="Teeling H."/>
            <person name="Labrenz M."/>
            <person name="Jurgens K."/>
        </authorList>
    </citation>
    <scope>NUCLEOTIDE SEQUENCE [LARGE SCALE GENOMIC DNA]</scope>
    <source>
        <strain evidence="9 10">GD1</strain>
    </source>
</reference>
<feature type="transmembrane region" description="Helical" evidence="7">
    <location>
        <begin position="267"/>
        <end position="284"/>
    </location>
</feature>
<feature type="compositionally biased region" description="Basic and acidic residues" evidence="6">
    <location>
        <begin position="442"/>
        <end position="453"/>
    </location>
</feature>
<evidence type="ECO:0000256" key="2">
    <source>
        <dbReference type="ARBA" id="ARBA00022692"/>
    </source>
</evidence>
<dbReference type="PANTHER" id="PTHR22550">
    <property type="entry name" value="SPORE GERMINATION PROTEIN"/>
    <property type="match status" value="1"/>
</dbReference>
<evidence type="ECO:0000313" key="10">
    <source>
        <dbReference type="Proteomes" id="UP000006431"/>
    </source>
</evidence>
<dbReference type="eggNOG" id="COG0457">
    <property type="taxonomic scope" value="Bacteria"/>
</dbReference>
<evidence type="ECO:0000256" key="5">
    <source>
        <dbReference type="PROSITE-ProRule" id="PRU00339"/>
    </source>
</evidence>
<feature type="region of interest" description="Disordered" evidence="6">
    <location>
        <begin position="399"/>
        <end position="481"/>
    </location>
</feature>
<evidence type="ECO:0000259" key="8">
    <source>
        <dbReference type="PROSITE" id="PS50234"/>
    </source>
</evidence>
<dbReference type="HOGENOM" id="CLU_032390_1_0_7"/>
<dbReference type="SUPFAM" id="SSF48452">
    <property type="entry name" value="TPR-like"/>
    <property type="match status" value="1"/>
</dbReference>
<feature type="transmembrane region" description="Helical" evidence="7">
    <location>
        <begin position="26"/>
        <end position="46"/>
    </location>
</feature>
<organism evidence="9 10">
    <name type="scientific">Sulfurimonas gotlandica (strain DSM 19862 / JCM 16533 / GD1)</name>
    <dbReference type="NCBI Taxonomy" id="929558"/>
    <lineage>
        <taxon>Bacteria</taxon>
        <taxon>Pseudomonadati</taxon>
        <taxon>Campylobacterota</taxon>
        <taxon>Epsilonproteobacteria</taxon>
        <taxon>Campylobacterales</taxon>
        <taxon>Sulfurimonadaceae</taxon>
        <taxon>Sulfurimonas</taxon>
    </lineage>
</organism>
<dbReference type="SMART" id="SM00327">
    <property type="entry name" value="VWA"/>
    <property type="match status" value="1"/>
</dbReference>
<evidence type="ECO:0000256" key="4">
    <source>
        <dbReference type="ARBA" id="ARBA00023136"/>
    </source>
</evidence>
<feature type="domain" description="VWFA" evidence="8">
    <location>
        <begin position="63"/>
        <end position="247"/>
    </location>
</feature>
<evidence type="ECO:0000256" key="6">
    <source>
        <dbReference type="SAM" id="MobiDB-lite"/>
    </source>
</evidence>
<dbReference type="OrthoDB" id="5332745at2"/>
<dbReference type="RefSeq" id="WP_008339269.1">
    <property type="nucleotide sequence ID" value="NZ_AFRZ01000001.1"/>
</dbReference>
<dbReference type="eggNOG" id="COG2304">
    <property type="taxonomic scope" value="Bacteria"/>
</dbReference>
<keyword evidence="2 7" id="KW-0812">Transmembrane</keyword>
<gene>
    <name evidence="9" type="primary">batC</name>
    <name evidence="9" type="ORF">SMGD1_2145</name>
</gene>
<feature type="compositionally biased region" description="Basic and acidic residues" evidence="6">
    <location>
        <begin position="405"/>
        <end position="419"/>
    </location>
</feature>